<gene>
    <name evidence="2" type="ORF">SAMN05421720_106187</name>
</gene>
<keyword evidence="3" id="KW-1185">Reference proteome</keyword>
<dbReference type="AlphaFoldDB" id="A0A1G7CR92"/>
<sequence>MRPATLALAAGLVLAPITVLAQVKALAGVPGYDTPYETLLFTDDGRTTVDSRH</sequence>
<feature type="signal peptide" evidence="1">
    <location>
        <begin position="1"/>
        <end position="21"/>
    </location>
</feature>
<dbReference type="RefSeq" id="WP_176793573.1">
    <property type="nucleotide sequence ID" value="NZ_FNAP01000006.1"/>
</dbReference>
<evidence type="ECO:0000313" key="3">
    <source>
        <dbReference type="Proteomes" id="UP000199412"/>
    </source>
</evidence>
<evidence type="ECO:0000256" key="1">
    <source>
        <dbReference type="SAM" id="SignalP"/>
    </source>
</evidence>
<feature type="chain" id="PRO_5011477881" evidence="1">
    <location>
        <begin position="22"/>
        <end position="53"/>
    </location>
</feature>
<protein>
    <submittedName>
        <fullName evidence="2">Uncharacterized protein</fullName>
    </submittedName>
</protein>
<name>A0A1G7CR92_9PROT</name>
<evidence type="ECO:0000313" key="2">
    <source>
        <dbReference type="EMBL" id="SDE41809.1"/>
    </source>
</evidence>
<keyword evidence="1" id="KW-0732">Signal</keyword>
<accession>A0A1G7CR92</accession>
<proteinExistence type="predicted"/>
<dbReference type="EMBL" id="FNAP01000006">
    <property type="protein sequence ID" value="SDE41809.1"/>
    <property type="molecule type" value="Genomic_DNA"/>
</dbReference>
<organism evidence="2 3">
    <name type="scientific">Rhodospira trueperi</name>
    <dbReference type="NCBI Taxonomy" id="69960"/>
    <lineage>
        <taxon>Bacteria</taxon>
        <taxon>Pseudomonadati</taxon>
        <taxon>Pseudomonadota</taxon>
        <taxon>Alphaproteobacteria</taxon>
        <taxon>Rhodospirillales</taxon>
        <taxon>Rhodospirillaceae</taxon>
        <taxon>Rhodospira</taxon>
    </lineage>
</organism>
<dbReference type="Proteomes" id="UP000199412">
    <property type="component" value="Unassembled WGS sequence"/>
</dbReference>
<reference evidence="2 3" key="1">
    <citation type="submission" date="2016-10" db="EMBL/GenBank/DDBJ databases">
        <authorList>
            <person name="de Groot N.N."/>
        </authorList>
    </citation>
    <scope>NUCLEOTIDE SEQUENCE [LARGE SCALE GENOMIC DNA]</scope>
    <source>
        <strain evidence="2 3">ATCC 700224</strain>
    </source>
</reference>